<protein>
    <submittedName>
        <fullName evidence="4">Odorant-binding protein 44</fullName>
    </submittedName>
</protein>
<dbReference type="EMBL" id="MG544164">
    <property type="protein sequence ID" value="AWC08455.1"/>
    <property type="molecule type" value="mRNA"/>
</dbReference>
<dbReference type="SUPFAM" id="SSF47565">
    <property type="entry name" value="Insect pheromone/odorant-binding proteins"/>
    <property type="match status" value="1"/>
</dbReference>
<evidence type="ECO:0000256" key="2">
    <source>
        <dbReference type="ARBA" id="ARBA00008098"/>
    </source>
</evidence>
<dbReference type="CDD" id="cd23992">
    <property type="entry name" value="PBP_GOBP"/>
    <property type="match status" value="1"/>
</dbReference>
<dbReference type="AlphaFoldDB" id="A0A2S0X9J9"/>
<dbReference type="OrthoDB" id="5978988at2759"/>
<proteinExistence type="evidence at transcript level"/>
<dbReference type="InterPro" id="IPR036728">
    <property type="entry name" value="PBP_GOBP_sf"/>
</dbReference>
<keyword evidence="3" id="KW-0964">Secreted</keyword>
<dbReference type="GO" id="GO:0005576">
    <property type="term" value="C:extracellular region"/>
    <property type="evidence" value="ECO:0007669"/>
    <property type="project" value="UniProtKB-SubCell"/>
</dbReference>
<sequence length="131" mass="14804">MKNYISLILMFVLVANGDQEKWSVRTTRDGLYSYNNCVNKLNIPADDVLKIEKISDPLNRQILECVYNDLGFYTEGIGFRVDRIVQQFGGGPVMENVVTMCIPIGSSDPVADQIIVVEECFRMEKVGGYQE</sequence>
<dbReference type="InterPro" id="IPR006170">
    <property type="entry name" value="PBP/GOBP"/>
</dbReference>
<reference evidence="4" key="1">
    <citation type="journal article" date="2018" name="Front. Physiol.">
        <title>Sex- and Tissue-Specific Expression Profiles of Odorant Binding Protein and Chemosensory Protein Genes in Bradysia odoriphaga (Diptera: Sciaridae).</title>
        <authorList>
            <person name="Zhao Y."/>
            <person name="Ding J."/>
            <person name="Zhang Z."/>
            <person name="Liu F."/>
            <person name="Zhou C."/>
            <person name="Mu W."/>
        </authorList>
    </citation>
    <scope>NUCLEOTIDE SEQUENCE</scope>
</reference>
<evidence type="ECO:0000256" key="1">
    <source>
        <dbReference type="ARBA" id="ARBA00004613"/>
    </source>
</evidence>
<dbReference type="GO" id="GO:0005549">
    <property type="term" value="F:odorant binding"/>
    <property type="evidence" value="ECO:0007669"/>
    <property type="project" value="InterPro"/>
</dbReference>
<comment type="similarity">
    <text evidence="2">Belongs to the PBP/GOBP family.</text>
</comment>
<accession>A0A2S0X9J9</accession>
<comment type="subcellular location">
    <subcellularLocation>
        <location evidence="1">Secreted</location>
    </subcellularLocation>
</comment>
<evidence type="ECO:0000313" key="4">
    <source>
        <dbReference type="EMBL" id="AWC08455.1"/>
    </source>
</evidence>
<organism evidence="4">
    <name type="scientific">Bradysia odoriphaga</name>
    <dbReference type="NCBI Taxonomy" id="1564500"/>
    <lineage>
        <taxon>Eukaryota</taxon>
        <taxon>Metazoa</taxon>
        <taxon>Ecdysozoa</taxon>
        <taxon>Arthropoda</taxon>
        <taxon>Hexapoda</taxon>
        <taxon>Insecta</taxon>
        <taxon>Pterygota</taxon>
        <taxon>Neoptera</taxon>
        <taxon>Endopterygota</taxon>
        <taxon>Diptera</taxon>
        <taxon>Nematocera</taxon>
        <taxon>Sciaroidea</taxon>
        <taxon>Sciaridae</taxon>
        <taxon>Bradysia</taxon>
    </lineage>
</organism>
<gene>
    <name evidence="4" type="primary">OBP44</name>
</gene>
<name>A0A2S0X9J9_9DIPT</name>
<dbReference type="Pfam" id="PF01395">
    <property type="entry name" value="PBP_GOBP"/>
    <property type="match status" value="1"/>
</dbReference>
<evidence type="ECO:0000256" key="3">
    <source>
        <dbReference type="ARBA" id="ARBA00022525"/>
    </source>
</evidence>